<proteinExistence type="predicted"/>
<dbReference type="EMBL" id="JAVHJV010000013">
    <property type="protein sequence ID" value="KAK5938553.1"/>
    <property type="molecule type" value="Genomic_DNA"/>
</dbReference>
<gene>
    <name evidence="2" type="ORF">PMZ80_009525</name>
</gene>
<sequence length="453" mass="52271">MDGPSITANRFISLWAIDVISDDWKKDNIRLRGRLPASTCHIIQRLFSVEAVAARKQPLKLYIRCTTFDELKWIPLFKYDIPAATDQRAWPFTPWTKAKHSMWSPQVFEPIANDSMDDPLSHFCAPLEDSVAERLSTRPRKPQQPTATPAADRSDEPGGVLALPYEIRRMIYALTLSQPWLTMYPVHLPNEERRGSSYREGWQNAIRWDDKSTYLSLLLTSRTTNEEVSEIFWSKAVLTCKSNHLRNQGLNCFPKVWSNIRTVIIDSVLLSAFWKCQHLLTSLQDLYITTAFLPDSGPPLPIYLRGLPSTFMPTRKEFRGDRPRHQILLDGVAVVQRSQFSVISPGSIFHLPELLGGMRTWYIRRRDWWDYDHVKSVHQSLVLPKRSRNVNVCVMFGIAFEDVSGGLRKMDRRIDWSQKPVHLFVDVERQEVRQRTEVPGKRVSEVLGVLMSG</sequence>
<dbReference type="Proteomes" id="UP001334248">
    <property type="component" value="Unassembled WGS sequence"/>
</dbReference>
<accession>A0ABR0RE83</accession>
<organism evidence="2 3">
    <name type="scientific">Knufia obscura</name>
    <dbReference type="NCBI Taxonomy" id="1635080"/>
    <lineage>
        <taxon>Eukaryota</taxon>
        <taxon>Fungi</taxon>
        <taxon>Dikarya</taxon>
        <taxon>Ascomycota</taxon>
        <taxon>Pezizomycotina</taxon>
        <taxon>Eurotiomycetes</taxon>
        <taxon>Chaetothyriomycetidae</taxon>
        <taxon>Chaetothyriales</taxon>
        <taxon>Trichomeriaceae</taxon>
        <taxon>Knufia</taxon>
    </lineage>
</organism>
<dbReference type="RefSeq" id="XP_064726643.1">
    <property type="nucleotide sequence ID" value="XM_064877918.1"/>
</dbReference>
<reference evidence="2 3" key="1">
    <citation type="journal article" date="2023" name="Res Sq">
        <title>Genomic and morphological characterization of Knufia obscura isolated from the Mars 2020 spacecraft assembly facility.</title>
        <authorList>
            <person name="Chander A.M."/>
            <person name="Teixeira M.M."/>
            <person name="Singh N.K."/>
            <person name="Williams M.P."/>
            <person name="Parker C.W."/>
            <person name="Leo P."/>
            <person name="Stajich J.E."/>
            <person name="Torok T."/>
            <person name="Tighe S."/>
            <person name="Mason C.E."/>
            <person name="Venkateswaran K."/>
        </authorList>
    </citation>
    <scope>NUCLEOTIDE SEQUENCE [LARGE SCALE GENOMIC DNA]</scope>
    <source>
        <strain evidence="2 3">CCFEE 5817</strain>
    </source>
</reference>
<comment type="caution">
    <text evidence="2">The sequence shown here is derived from an EMBL/GenBank/DDBJ whole genome shotgun (WGS) entry which is preliminary data.</text>
</comment>
<evidence type="ECO:0000256" key="1">
    <source>
        <dbReference type="SAM" id="MobiDB-lite"/>
    </source>
</evidence>
<feature type="region of interest" description="Disordered" evidence="1">
    <location>
        <begin position="134"/>
        <end position="157"/>
    </location>
</feature>
<protein>
    <submittedName>
        <fullName evidence="2">Uncharacterized protein</fullName>
    </submittedName>
</protein>
<keyword evidence="3" id="KW-1185">Reference proteome</keyword>
<evidence type="ECO:0000313" key="2">
    <source>
        <dbReference type="EMBL" id="KAK5938553.1"/>
    </source>
</evidence>
<evidence type="ECO:0000313" key="3">
    <source>
        <dbReference type="Proteomes" id="UP001334248"/>
    </source>
</evidence>
<dbReference type="GeneID" id="90002974"/>
<name>A0ABR0RE83_9EURO</name>